<dbReference type="PANTHER" id="PTHR24034:SF209">
    <property type="entry name" value="EGF-LIKE DOMAIN-CONTAINING PROTEIN"/>
    <property type="match status" value="1"/>
</dbReference>
<dbReference type="InterPro" id="IPR009030">
    <property type="entry name" value="Growth_fac_rcpt_cys_sf"/>
</dbReference>
<feature type="signal peptide" evidence="6">
    <location>
        <begin position="1"/>
        <end position="18"/>
    </location>
</feature>
<dbReference type="InterPro" id="IPR001881">
    <property type="entry name" value="EGF-like_Ca-bd_dom"/>
</dbReference>
<evidence type="ECO:0000256" key="3">
    <source>
        <dbReference type="ARBA" id="ARBA00022737"/>
    </source>
</evidence>
<dbReference type="SMART" id="SM00179">
    <property type="entry name" value="EGF_CA"/>
    <property type="match status" value="2"/>
</dbReference>
<keyword evidence="3" id="KW-0677">Repeat</keyword>
<evidence type="ECO:0000313" key="9">
    <source>
        <dbReference type="Proteomes" id="UP001221686"/>
    </source>
</evidence>
<gene>
    <name evidence="8" type="ORF">POL25_01820</name>
</gene>
<proteinExistence type="predicted"/>
<feature type="compositionally biased region" description="Low complexity" evidence="5">
    <location>
        <begin position="64"/>
        <end position="76"/>
    </location>
</feature>
<name>A0ABT5DSA8_9BACT</name>
<comment type="caution">
    <text evidence="8">The sequence shown here is derived from an EMBL/GenBank/DDBJ whole genome shotgun (WGS) entry which is preliminary data.</text>
</comment>
<dbReference type="InterPro" id="IPR050751">
    <property type="entry name" value="ECM_structural_protein"/>
</dbReference>
<feature type="domain" description="EGF-like" evidence="7">
    <location>
        <begin position="112"/>
        <end position="151"/>
    </location>
</feature>
<sequence length="363" mass="37101">MNFASRPLSSLSLVLALAACGDGENPLTATTTATATDTGPTSDTAPQTTTGDDGTTTGDDDDTTTGTPDDPTTTTTTMGVDPCDACGDGASCRGDTCVCDEGFEGDGQTCTDLDECAGKNDCAVDATCNNTPGGYDCACNDGYKGNGFTCSDIDECTEDRDMCSPNAACANQDGGYKCTCNDGFTGDGFTCNGSKQFGESCVAGEECATGLCLAGEFDMCTVTCTQEVANDCGAQGVTGLCVEVGNAQYACAGDLTFGADKDDVVLQAGDKVARVFQTKTDADVFLVNIVIAGDYAVYATPDPDDDIQLDFYQADASEFGTANMFGIGQVESAVVTTQPGVFFVVARNIGASNGGYSIEVVKQ</sequence>
<dbReference type="CDD" id="cd00054">
    <property type="entry name" value="EGF_CA"/>
    <property type="match status" value="2"/>
</dbReference>
<dbReference type="SMART" id="SM00181">
    <property type="entry name" value="EGF"/>
    <property type="match status" value="3"/>
</dbReference>
<dbReference type="RefSeq" id="WP_272084033.1">
    <property type="nucleotide sequence ID" value="NZ_JAQNDL010000001.1"/>
</dbReference>
<evidence type="ECO:0000256" key="4">
    <source>
        <dbReference type="ARBA" id="ARBA00023157"/>
    </source>
</evidence>
<dbReference type="PROSITE" id="PS00010">
    <property type="entry name" value="ASX_HYDROXYL"/>
    <property type="match status" value="2"/>
</dbReference>
<evidence type="ECO:0000256" key="5">
    <source>
        <dbReference type="SAM" id="MobiDB-lite"/>
    </source>
</evidence>
<reference evidence="8 9" key="1">
    <citation type="submission" date="2022-11" db="EMBL/GenBank/DDBJ databases">
        <title>Minimal conservation of predation-associated metabolite biosynthetic gene clusters underscores biosynthetic potential of Myxococcota including descriptions for ten novel species: Archangium lansinium sp. nov., Myxococcus landrumus sp. nov., Nannocystis bai.</title>
        <authorList>
            <person name="Ahearne A."/>
            <person name="Stevens C."/>
            <person name="Dowd S."/>
        </authorList>
    </citation>
    <scope>NUCLEOTIDE SEQUENCE [LARGE SCALE GENOMIC DNA]</scope>
    <source>
        <strain evidence="8 9">BB15-2</strain>
    </source>
</reference>
<keyword evidence="4" id="KW-1015">Disulfide bond</keyword>
<evidence type="ECO:0000313" key="8">
    <source>
        <dbReference type="EMBL" id="MDC0715608.1"/>
    </source>
</evidence>
<feature type="region of interest" description="Disordered" evidence="5">
    <location>
        <begin position="29"/>
        <end position="76"/>
    </location>
</feature>
<keyword evidence="9" id="KW-1185">Reference proteome</keyword>
<dbReference type="PROSITE" id="PS51257">
    <property type="entry name" value="PROKAR_LIPOPROTEIN"/>
    <property type="match status" value="1"/>
</dbReference>
<evidence type="ECO:0000256" key="1">
    <source>
        <dbReference type="ARBA" id="ARBA00022536"/>
    </source>
</evidence>
<accession>A0ABT5DSA8</accession>
<organism evidence="8 9">
    <name type="scientific">Nannocystis bainbridge</name>
    <dbReference type="NCBI Taxonomy" id="2995303"/>
    <lineage>
        <taxon>Bacteria</taxon>
        <taxon>Pseudomonadati</taxon>
        <taxon>Myxococcota</taxon>
        <taxon>Polyangia</taxon>
        <taxon>Nannocystales</taxon>
        <taxon>Nannocystaceae</taxon>
        <taxon>Nannocystis</taxon>
    </lineage>
</organism>
<dbReference type="PANTHER" id="PTHR24034">
    <property type="entry name" value="EGF-LIKE DOMAIN-CONTAINING PROTEIN"/>
    <property type="match status" value="1"/>
</dbReference>
<evidence type="ECO:0000259" key="7">
    <source>
        <dbReference type="PROSITE" id="PS50026"/>
    </source>
</evidence>
<dbReference type="PROSITE" id="PS01186">
    <property type="entry name" value="EGF_2"/>
    <property type="match status" value="1"/>
</dbReference>
<evidence type="ECO:0000256" key="6">
    <source>
        <dbReference type="SAM" id="SignalP"/>
    </source>
</evidence>
<dbReference type="InterPro" id="IPR000152">
    <property type="entry name" value="EGF-type_Asp/Asn_hydroxyl_site"/>
</dbReference>
<dbReference type="Gene3D" id="2.60.120.380">
    <property type="match status" value="1"/>
</dbReference>
<dbReference type="Proteomes" id="UP001221686">
    <property type="component" value="Unassembled WGS sequence"/>
</dbReference>
<dbReference type="SUPFAM" id="SSF57184">
    <property type="entry name" value="Growth factor receptor domain"/>
    <property type="match status" value="1"/>
</dbReference>
<feature type="chain" id="PRO_5046469625" evidence="6">
    <location>
        <begin position="19"/>
        <end position="363"/>
    </location>
</feature>
<dbReference type="Gene3D" id="2.10.25.10">
    <property type="entry name" value="Laminin"/>
    <property type="match status" value="2"/>
</dbReference>
<dbReference type="InterPro" id="IPR024731">
    <property type="entry name" value="NELL2-like_EGF"/>
</dbReference>
<dbReference type="EMBL" id="JAQNDL010000001">
    <property type="protein sequence ID" value="MDC0715608.1"/>
    <property type="molecule type" value="Genomic_DNA"/>
</dbReference>
<dbReference type="InterPro" id="IPR000742">
    <property type="entry name" value="EGF"/>
</dbReference>
<protein>
    <submittedName>
        <fullName evidence="8">EGF-like domain-containing protein</fullName>
    </submittedName>
</protein>
<keyword evidence="1" id="KW-0245">EGF-like domain</keyword>
<keyword evidence="2 6" id="KW-0732">Signal</keyword>
<dbReference type="InterPro" id="IPR018097">
    <property type="entry name" value="EGF_Ca-bd_CS"/>
</dbReference>
<dbReference type="Pfam" id="PF12947">
    <property type="entry name" value="EGF_3"/>
    <property type="match status" value="2"/>
</dbReference>
<dbReference type="PROSITE" id="PS01187">
    <property type="entry name" value="EGF_CA"/>
    <property type="match status" value="1"/>
</dbReference>
<dbReference type="PROSITE" id="PS50026">
    <property type="entry name" value="EGF_3"/>
    <property type="match status" value="2"/>
</dbReference>
<feature type="compositionally biased region" description="Low complexity" evidence="5">
    <location>
        <begin position="29"/>
        <end position="57"/>
    </location>
</feature>
<evidence type="ECO:0000256" key="2">
    <source>
        <dbReference type="ARBA" id="ARBA00022729"/>
    </source>
</evidence>
<feature type="domain" description="EGF-like" evidence="7">
    <location>
        <begin position="152"/>
        <end position="190"/>
    </location>
</feature>